<evidence type="ECO:0000259" key="3">
    <source>
        <dbReference type="Pfam" id="PF04382"/>
    </source>
</evidence>
<dbReference type="GO" id="GO:0005856">
    <property type="term" value="C:cytoskeleton"/>
    <property type="evidence" value="ECO:0007669"/>
    <property type="project" value="InterPro"/>
</dbReference>
<dbReference type="GO" id="GO:0005886">
    <property type="term" value="C:plasma membrane"/>
    <property type="evidence" value="ECO:0007669"/>
    <property type="project" value="TreeGrafter"/>
</dbReference>
<reference evidence="5" key="2">
    <citation type="submission" date="2025-08" db="UniProtKB">
        <authorList>
            <consortium name="Ensembl"/>
        </authorList>
    </citation>
    <scope>IDENTIFICATION</scope>
</reference>
<dbReference type="Pfam" id="PF04382">
    <property type="entry name" value="SAB"/>
    <property type="match status" value="1"/>
</dbReference>
<proteinExistence type="predicted"/>
<keyword evidence="2" id="KW-0732">Signal</keyword>
<feature type="compositionally biased region" description="Basic and acidic residues" evidence="1">
    <location>
        <begin position="372"/>
        <end position="392"/>
    </location>
</feature>
<dbReference type="Pfam" id="PF05902">
    <property type="entry name" value="4_1_CTD"/>
    <property type="match status" value="1"/>
</dbReference>
<name>A0A803Y279_MELGA</name>
<keyword evidence="6" id="KW-1185">Reference proteome</keyword>
<dbReference type="Ensembl" id="ENSMGAT00000034347.1">
    <property type="protein sequence ID" value="ENSMGAP00000025876.1"/>
    <property type="gene ID" value="ENSMGAG00000009404.3"/>
</dbReference>
<reference evidence="5" key="3">
    <citation type="submission" date="2025-09" db="UniProtKB">
        <authorList>
            <consortium name="Ensembl"/>
        </authorList>
    </citation>
    <scope>IDENTIFICATION</scope>
</reference>
<feature type="region of interest" description="Disordered" evidence="1">
    <location>
        <begin position="367"/>
        <end position="429"/>
    </location>
</feature>
<feature type="chain" id="PRO_5032266938" description="Band 4.1 C-terminal domain-containing protein" evidence="2">
    <location>
        <begin position="24"/>
        <end position="569"/>
    </location>
</feature>
<feature type="region of interest" description="Disordered" evidence="1">
    <location>
        <begin position="124"/>
        <end position="175"/>
    </location>
</feature>
<dbReference type="PANTHER" id="PTHR23280:SF20">
    <property type="entry name" value="BAND 4.1-LIKE PROTEIN 3"/>
    <property type="match status" value="1"/>
</dbReference>
<dbReference type="PANTHER" id="PTHR23280">
    <property type="entry name" value="4.1 G PROTEIN"/>
    <property type="match status" value="1"/>
</dbReference>
<accession>A0A803Y279</accession>
<dbReference type="InterPro" id="IPR007477">
    <property type="entry name" value="SAB_dom"/>
</dbReference>
<dbReference type="GeneTree" id="ENSGT00940000157047"/>
<dbReference type="Bgee" id="ENSMGAG00000009404">
    <property type="expression patterns" value="Expressed in brain and 16 other cell types or tissues"/>
</dbReference>
<dbReference type="Proteomes" id="UP000001645">
    <property type="component" value="Chromosome 3"/>
</dbReference>
<feature type="domain" description="SAB" evidence="3">
    <location>
        <begin position="196"/>
        <end position="244"/>
    </location>
</feature>
<dbReference type="GO" id="GO:0031032">
    <property type="term" value="P:actomyosin structure organization"/>
    <property type="evidence" value="ECO:0007669"/>
    <property type="project" value="TreeGrafter"/>
</dbReference>
<dbReference type="AlphaFoldDB" id="A0A803Y279"/>
<evidence type="ECO:0008006" key="7">
    <source>
        <dbReference type="Google" id="ProtNLM"/>
    </source>
</evidence>
<feature type="compositionally biased region" description="Low complexity" evidence="1">
    <location>
        <begin position="164"/>
        <end position="175"/>
    </location>
</feature>
<feature type="compositionally biased region" description="Basic and acidic residues" evidence="1">
    <location>
        <begin position="407"/>
        <end position="428"/>
    </location>
</feature>
<feature type="domain" description="Band 4.1 C-terminal" evidence="4">
    <location>
        <begin position="455"/>
        <end position="561"/>
    </location>
</feature>
<dbReference type="GO" id="GO:0030866">
    <property type="term" value="P:cortical actin cytoskeleton organization"/>
    <property type="evidence" value="ECO:0007669"/>
    <property type="project" value="InterPro"/>
</dbReference>
<protein>
    <recommendedName>
        <fullName evidence="7">Band 4.1 C-terminal domain-containing protein</fullName>
    </recommendedName>
</protein>
<evidence type="ECO:0000256" key="2">
    <source>
        <dbReference type="SAM" id="SignalP"/>
    </source>
</evidence>
<dbReference type="InterPro" id="IPR008379">
    <property type="entry name" value="Band_4.1_C"/>
</dbReference>
<sequence>MPIMFCIMINYSVILALWFATHASNFTCLIRPGESVINCRAKSRIWCSCYISQYLDVLLTQLFNFMQLLSKRYFRLSLFKYLLLASVNENHEMYMKDSVSAAEVGTGQYATTKGISQTNLITTVTPEKKAEEEKDDEEGKKKRAEEVTPISAVRHDTKTDSEQTDTAADGETTATENSLIKRIQGENVYVKHSNLMLEDLDKTQEDLMKHQTNISELKRTFLETSTETTVSNEWEKRLSTSPVRLAARQEEAPMIEPLVPEETKQSTGEKTLDGSDIFSLIESARKPTEFIGGVTTTSHSWAQRIDTTTSQEITSSELKQEAQPHQDAVTKVVQETVVIEERRGMNVHASGDPATVAGLADAQAQAASASAKGKEGSDVTKGAKEEKKEAHKAVTKQEGISAATSHEQAEEHSTTVHVSDSLERKPHFESPVVKTETISFSSVSTGGENLEISTKEVPVVHTETKTITYESSQVDSGADSEPGVLMSAQTITSETTSTTTTTHITKTVKGGISETRIEKRIVITGDADIDHDQALAQAIKEAKEQHPDMSVTKVVVHKETEITPEDGED</sequence>
<dbReference type="GO" id="GO:0003779">
    <property type="term" value="F:actin binding"/>
    <property type="evidence" value="ECO:0007669"/>
    <property type="project" value="InterPro"/>
</dbReference>
<evidence type="ECO:0000313" key="6">
    <source>
        <dbReference type="Proteomes" id="UP000001645"/>
    </source>
</evidence>
<evidence type="ECO:0000313" key="5">
    <source>
        <dbReference type="Ensembl" id="ENSMGAP00000025876.1"/>
    </source>
</evidence>
<reference evidence="5 6" key="1">
    <citation type="journal article" date="2010" name="PLoS Biol.">
        <title>Multi-platform next-generation sequencing of the domestic turkey (Meleagris gallopavo): genome assembly and analysis.</title>
        <authorList>
            <person name="Dalloul R.A."/>
            <person name="Long J.A."/>
            <person name="Zimin A.V."/>
            <person name="Aslam L."/>
            <person name="Beal K."/>
            <person name="Blomberg L.A."/>
            <person name="Bouffard P."/>
            <person name="Burt D.W."/>
            <person name="Crasta O."/>
            <person name="Crooijmans R.P."/>
            <person name="Cooper K."/>
            <person name="Coulombe R.A."/>
            <person name="De S."/>
            <person name="Delany M.E."/>
            <person name="Dodgson J.B."/>
            <person name="Dong J.J."/>
            <person name="Evans C."/>
            <person name="Frederickson K.M."/>
            <person name="Flicek P."/>
            <person name="Florea L."/>
            <person name="Folkerts O."/>
            <person name="Groenen M.A."/>
            <person name="Harkins T.T."/>
            <person name="Herrero J."/>
            <person name="Hoffmann S."/>
            <person name="Megens H.J."/>
            <person name="Jiang A."/>
            <person name="de Jong P."/>
            <person name="Kaiser P."/>
            <person name="Kim H."/>
            <person name="Kim K.W."/>
            <person name="Kim S."/>
            <person name="Langenberger D."/>
            <person name="Lee M.K."/>
            <person name="Lee T."/>
            <person name="Mane S."/>
            <person name="Marcais G."/>
            <person name="Marz M."/>
            <person name="McElroy A.P."/>
            <person name="Modise T."/>
            <person name="Nefedov M."/>
            <person name="Notredame C."/>
            <person name="Paton I.R."/>
            <person name="Payne W.S."/>
            <person name="Pertea G."/>
            <person name="Prickett D."/>
            <person name="Puiu D."/>
            <person name="Qioa D."/>
            <person name="Raineri E."/>
            <person name="Ruffier M."/>
            <person name="Salzberg S.L."/>
            <person name="Schatz M.C."/>
            <person name="Scheuring C."/>
            <person name="Schmidt C.J."/>
            <person name="Schroeder S."/>
            <person name="Searle S.M."/>
            <person name="Smith E.J."/>
            <person name="Smith J."/>
            <person name="Sonstegard T.S."/>
            <person name="Stadler P.F."/>
            <person name="Tafer H."/>
            <person name="Tu Z.J."/>
            <person name="Van Tassell C.P."/>
            <person name="Vilella A.J."/>
            <person name="Williams K.P."/>
            <person name="Yorke J.A."/>
            <person name="Zhang L."/>
            <person name="Zhang H.B."/>
            <person name="Zhang X."/>
            <person name="Zhang Y."/>
            <person name="Reed K.M."/>
        </authorList>
    </citation>
    <scope>NUCLEOTIDE SEQUENCE [LARGE SCALE GENOMIC DNA]</scope>
</reference>
<evidence type="ECO:0000256" key="1">
    <source>
        <dbReference type="SAM" id="MobiDB-lite"/>
    </source>
</evidence>
<evidence type="ECO:0000259" key="4">
    <source>
        <dbReference type="Pfam" id="PF05902"/>
    </source>
</evidence>
<feature type="signal peptide" evidence="2">
    <location>
        <begin position="1"/>
        <end position="23"/>
    </location>
</feature>
<gene>
    <name evidence="5" type="primary">LOC100548280</name>
</gene>
<dbReference type="GO" id="GO:0005198">
    <property type="term" value="F:structural molecule activity"/>
    <property type="evidence" value="ECO:0007669"/>
    <property type="project" value="InterPro"/>
</dbReference>
<feature type="compositionally biased region" description="Basic and acidic residues" evidence="1">
    <location>
        <begin position="126"/>
        <end position="146"/>
    </location>
</feature>
<organism evidence="5 6">
    <name type="scientific">Meleagris gallopavo</name>
    <name type="common">Wild turkey</name>
    <dbReference type="NCBI Taxonomy" id="9103"/>
    <lineage>
        <taxon>Eukaryota</taxon>
        <taxon>Metazoa</taxon>
        <taxon>Chordata</taxon>
        <taxon>Craniata</taxon>
        <taxon>Vertebrata</taxon>
        <taxon>Euteleostomi</taxon>
        <taxon>Archelosauria</taxon>
        <taxon>Archosauria</taxon>
        <taxon>Dinosauria</taxon>
        <taxon>Saurischia</taxon>
        <taxon>Theropoda</taxon>
        <taxon>Coelurosauria</taxon>
        <taxon>Aves</taxon>
        <taxon>Neognathae</taxon>
        <taxon>Galloanserae</taxon>
        <taxon>Galliformes</taxon>
        <taxon>Phasianidae</taxon>
        <taxon>Meleagridinae</taxon>
        <taxon>Meleagris</taxon>
    </lineage>
</organism>